<keyword evidence="2" id="KW-1185">Reference proteome</keyword>
<dbReference type="RefSeq" id="WP_167083682.1">
    <property type="nucleotide sequence ID" value="NZ_BAAADC010000001.1"/>
</dbReference>
<sequence length="92" mass="10442">MPVYRLTPLEGSETSPQWQASSMRPYCLWVRAKDELDARRQVAKATAVTGDAEVAPWKDEGLVACEYDDSKELADGIIYVRRAMPQRERCHA</sequence>
<dbReference type="EMBL" id="JAASRM010000001">
    <property type="protein sequence ID" value="NIK89610.1"/>
    <property type="molecule type" value="Genomic_DNA"/>
</dbReference>
<comment type="caution">
    <text evidence="1">The sequence shown here is derived from an EMBL/GenBank/DDBJ whole genome shotgun (WGS) entry which is preliminary data.</text>
</comment>
<name>A0A846N3F8_9PROT</name>
<proteinExistence type="predicted"/>
<organism evidence="1 2">
    <name type="scientific">Rhizomicrobium palustre</name>
    <dbReference type="NCBI Taxonomy" id="189966"/>
    <lineage>
        <taxon>Bacteria</taxon>
        <taxon>Pseudomonadati</taxon>
        <taxon>Pseudomonadota</taxon>
        <taxon>Alphaproteobacteria</taxon>
        <taxon>Micropepsales</taxon>
        <taxon>Micropepsaceae</taxon>
        <taxon>Rhizomicrobium</taxon>
    </lineage>
</organism>
<gene>
    <name evidence="1" type="ORF">FHS83_002928</name>
</gene>
<protein>
    <submittedName>
        <fullName evidence="1">Uncharacterized protein</fullName>
    </submittedName>
</protein>
<dbReference type="AlphaFoldDB" id="A0A846N3F8"/>
<reference evidence="1 2" key="1">
    <citation type="submission" date="2020-03" db="EMBL/GenBank/DDBJ databases">
        <title>Genomic Encyclopedia of Type Strains, Phase IV (KMG-IV): sequencing the most valuable type-strain genomes for metagenomic binning, comparative biology and taxonomic classification.</title>
        <authorList>
            <person name="Goeker M."/>
        </authorList>
    </citation>
    <scope>NUCLEOTIDE SEQUENCE [LARGE SCALE GENOMIC DNA]</scope>
    <source>
        <strain evidence="1 2">DSM 19867</strain>
    </source>
</reference>
<dbReference type="Proteomes" id="UP000570514">
    <property type="component" value="Unassembled WGS sequence"/>
</dbReference>
<evidence type="ECO:0000313" key="1">
    <source>
        <dbReference type="EMBL" id="NIK89610.1"/>
    </source>
</evidence>
<evidence type="ECO:0000313" key="2">
    <source>
        <dbReference type="Proteomes" id="UP000570514"/>
    </source>
</evidence>
<accession>A0A846N3F8</accession>